<keyword evidence="11" id="KW-0131">Cell cycle</keyword>
<evidence type="ECO:0000256" key="4">
    <source>
        <dbReference type="ARBA" id="ARBA00022454"/>
    </source>
</evidence>
<sequence length="150" mass="16116">MAINLRQSADELISALEKGEATLGQIAHKLEEEAERRHCKAGEVNPLQLAKRIRRLASELPELQASCQELLSSKQGLLDAAQRQLAANFARLKQLCDAAGAQPVDDGAFISFQGALGEWNSKLHQHAAGQQISRSDLNAALAGVAMTGHL</sequence>
<comment type="similarity">
    <text evidence="3">Belongs to the SKA2 family.</text>
</comment>
<evidence type="ECO:0000256" key="6">
    <source>
        <dbReference type="ARBA" id="ARBA00022618"/>
    </source>
</evidence>
<accession>A0A2J7ZPC8</accession>
<evidence type="ECO:0000256" key="5">
    <source>
        <dbReference type="ARBA" id="ARBA00022490"/>
    </source>
</evidence>
<evidence type="ECO:0000256" key="1">
    <source>
        <dbReference type="ARBA" id="ARBA00004186"/>
    </source>
</evidence>
<keyword evidence="12" id="KW-0137">Centromere</keyword>
<keyword evidence="6" id="KW-0132">Cell division</keyword>
<evidence type="ECO:0000256" key="12">
    <source>
        <dbReference type="ARBA" id="ARBA00023328"/>
    </source>
</evidence>
<keyword evidence="10" id="KW-0206">Cytoskeleton</keyword>
<evidence type="ECO:0000256" key="3">
    <source>
        <dbReference type="ARBA" id="ARBA00010684"/>
    </source>
</evidence>
<evidence type="ECO:0000256" key="9">
    <source>
        <dbReference type="ARBA" id="ARBA00022838"/>
    </source>
</evidence>
<dbReference type="GO" id="GO:0007059">
    <property type="term" value="P:chromosome segregation"/>
    <property type="evidence" value="ECO:0007669"/>
    <property type="project" value="InterPro"/>
</dbReference>
<dbReference type="GO" id="GO:0008017">
    <property type="term" value="F:microtubule binding"/>
    <property type="evidence" value="ECO:0007669"/>
    <property type="project" value="InterPro"/>
</dbReference>
<evidence type="ECO:0000256" key="2">
    <source>
        <dbReference type="ARBA" id="ARBA00004629"/>
    </source>
</evidence>
<dbReference type="PANTHER" id="PTHR32017:SF3">
    <property type="entry name" value="SPINDLE AND KINETOCHORE-ASSOCIATED PROTEIN 2"/>
    <property type="match status" value="1"/>
</dbReference>
<dbReference type="InterPro" id="IPR042091">
    <property type="entry name" value="Ska2_N"/>
</dbReference>
<dbReference type="GO" id="GO:0005876">
    <property type="term" value="C:spindle microtubule"/>
    <property type="evidence" value="ECO:0007669"/>
    <property type="project" value="InterPro"/>
</dbReference>
<keyword evidence="9" id="KW-0995">Kinetochore</keyword>
<evidence type="ECO:0000259" key="14">
    <source>
        <dbReference type="Pfam" id="PF16740"/>
    </source>
</evidence>
<organism evidence="15 16">
    <name type="scientific">Tetrabaena socialis</name>
    <dbReference type="NCBI Taxonomy" id="47790"/>
    <lineage>
        <taxon>Eukaryota</taxon>
        <taxon>Viridiplantae</taxon>
        <taxon>Chlorophyta</taxon>
        <taxon>core chlorophytes</taxon>
        <taxon>Chlorophyceae</taxon>
        <taxon>CS clade</taxon>
        <taxon>Chlamydomonadales</taxon>
        <taxon>Tetrabaenaceae</taxon>
        <taxon>Tetrabaena</taxon>
    </lineage>
</organism>
<dbReference type="PANTHER" id="PTHR32017">
    <property type="entry name" value="SPINDLE AND KINETOCHORE-ASSOCIATED PROTEIN 2"/>
    <property type="match status" value="1"/>
</dbReference>
<keyword evidence="8" id="KW-0498">Mitosis</keyword>
<evidence type="ECO:0000256" key="11">
    <source>
        <dbReference type="ARBA" id="ARBA00023306"/>
    </source>
</evidence>
<comment type="subcellular location">
    <subcellularLocation>
        <location evidence="2">Chromosome</location>
        <location evidence="2">Centromere</location>
        <location evidence="2">Kinetochore</location>
    </subcellularLocation>
    <subcellularLocation>
        <location evidence="1">Cytoplasm</location>
        <location evidence="1">Cytoskeleton</location>
        <location evidence="1">Spindle</location>
    </subcellularLocation>
</comment>
<dbReference type="EMBL" id="PGGS01000720">
    <property type="protein sequence ID" value="PNH02111.1"/>
    <property type="molecule type" value="Genomic_DNA"/>
</dbReference>
<gene>
    <name evidence="15" type="ORF">TSOC_011939</name>
</gene>
<dbReference type="Gene3D" id="6.10.250.1380">
    <property type="match status" value="1"/>
</dbReference>
<reference evidence="15 16" key="1">
    <citation type="journal article" date="2017" name="Mol. Biol. Evol.">
        <title>The 4-celled Tetrabaena socialis nuclear genome reveals the essential components for genetic control of cell number at the origin of multicellularity in the volvocine lineage.</title>
        <authorList>
            <person name="Featherston J."/>
            <person name="Arakaki Y."/>
            <person name="Hanschen E.R."/>
            <person name="Ferris P.J."/>
            <person name="Michod R.E."/>
            <person name="Olson B.J.S.C."/>
            <person name="Nozaki H."/>
            <person name="Durand P.M."/>
        </authorList>
    </citation>
    <scope>NUCLEOTIDE SEQUENCE [LARGE SCALE GENOMIC DNA]</scope>
    <source>
        <strain evidence="15 16">NIES-571</strain>
    </source>
</reference>
<evidence type="ECO:0000256" key="10">
    <source>
        <dbReference type="ARBA" id="ARBA00023212"/>
    </source>
</evidence>
<name>A0A2J7ZPC8_9CHLO</name>
<evidence type="ECO:0000313" key="15">
    <source>
        <dbReference type="EMBL" id="PNH02111.1"/>
    </source>
</evidence>
<dbReference type="AlphaFoldDB" id="A0A2J7ZPC8"/>
<dbReference type="GO" id="GO:0000940">
    <property type="term" value="C:outer kinetochore"/>
    <property type="evidence" value="ECO:0007669"/>
    <property type="project" value="InterPro"/>
</dbReference>
<evidence type="ECO:0000256" key="7">
    <source>
        <dbReference type="ARBA" id="ARBA00022701"/>
    </source>
</evidence>
<dbReference type="GO" id="GO:0051301">
    <property type="term" value="P:cell division"/>
    <property type="evidence" value="ECO:0007669"/>
    <property type="project" value="UniProtKB-KW"/>
</dbReference>
<keyword evidence="16" id="KW-1185">Reference proteome</keyword>
<feature type="domain" description="Ska2 N-terminal" evidence="14">
    <location>
        <begin position="7"/>
        <end position="106"/>
    </location>
</feature>
<dbReference type="Proteomes" id="UP000236333">
    <property type="component" value="Unassembled WGS sequence"/>
</dbReference>
<keyword evidence="5" id="KW-0963">Cytoplasm</keyword>
<proteinExistence type="inferred from homology"/>
<evidence type="ECO:0000256" key="13">
    <source>
        <dbReference type="ARBA" id="ARBA00029651"/>
    </source>
</evidence>
<comment type="caution">
    <text evidence="15">The sequence shown here is derived from an EMBL/GenBank/DDBJ whole genome shotgun (WGS) entry which is preliminary data.</text>
</comment>
<protein>
    <recommendedName>
        <fullName evidence="13">Protein FAM33A</fullName>
    </recommendedName>
</protein>
<dbReference type="OrthoDB" id="193920at2759"/>
<evidence type="ECO:0000256" key="8">
    <source>
        <dbReference type="ARBA" id="ARBA00022776"/>
    </source>
</evidence>
<dbReference type="Pfam" id="PF16740">
    <property type="entry name" value="SKA2"/>
    <property type="match status" value="1"/>
</dbReference>
<dbReference type="GO" id="GO:0000278">
    <property type="term" value="P:mitotic cell cycle"/>
    <property type="evidence" value="ECO:0007669"/>
    <property type="project" value="TreeGrafter"/>
</dbReference>
<keyword evidence="7" id="KW-0493">Microtubule</keyword>
<keyword evidence="4" id="KW-0158">Chromosome</keyword>
<dbReference type="InterPro" id="IPR026762">
    <property type="entry name" value="Ska2"/>
</dbReference>
<evidence type="ECO:0000313" key="16">
    <source>
        <dbReference type="Proteomes" id="UP000236333"/>
    </source>
</evidence>